<evidence type="ECO:0000313" key="3">
    <source>
        <dbReference type="Proteomes" id="UP000241048"/>
    </source>
</evidence>
<dbReference type="PANTHER" id="PTHR30399">
    <property type="entry name" value="UNCHARACTERIZED PROTEIN YGJP"/>
    <property type="match status" value="1"/>
</dbReference>
<gene>
    <name evidence="2" type="ORF">C7U56_11305</name>
</gene>
<evidence type="ECO:0000313" key="2">
    <source>
        <dbReference type="EMBL" id="PST36385.1"/>
    </source>
</evidence>
<reference evidence="2 3" key="1">
    <citation type="submission" date="2018-03" db="EMBL/GenBank/DDBJ databases">
        <title>Lachnoclostridium SNUG30386 gen.nov., sp.nov., isolated from human faeces.</title>
        <authorList>
            <person name="Seo B."/>
            <person name="Jeon K."/>
            <person name="Ko G."/>
        </authorList>
    </citation>
    <scope>NUCLEOTIDE SEQUENCE [LARGE SCALE GENOMIC DNA]</scope>
    <source>
        <strain evidence="2 3">SNUG30386</strain>
    </source>
</reference>
<accession>A0A2T3FM87</accession>
<evidence type="ECO:0000259" key="1">
    <source>
        <dbReference type="Pfam" id="PF01863"/>
    </source>
</evidence>
<dbReference type="GO" id="GO:0016787">
    <property type="term" value="F:hydrolase activity"/>
    <property type="evidence" value="ECO:0007669"/>
    <property type="project" value="UniProtKB-KW"/>
</dbReference>
<comment type="caution">
    <text evidence="2">The sequence shown here is derived from an EMBL/GenBank/DDBJ whole genome shotgun (WGS) entry which is preliminary data.</text>
</comment>
<dbReference type="Gene3D" id="3.30.2010.10">
    <property type="entry name" value="Metalloproteases ('zincins'), catalytic domain"/>
    <property type="match status" value="1"/>
</dbReference>
<dbReference type="PANTHER" id="PTHR30399:SF1">
    <property type="entry name" value="UTP PYROPHOSPHATASE"/>
    <property type="match status" value="1"/>
</dbReference>
<dbReference type="CDD" id="cd07344">
    <property type="entry name" value="M48_yhfN_like"/>
    <property type="match status" value="1"/>
</dbReference>
<dbReference type="InterPro" id="IPR002725">
    <property type="entry name" value="YgjP-like_metallopeptidase"/>
</dbReference>
<keyword evidence="2" id="KW-0378">Hydrolase</keyword>
<dbReference type="Proteomes" id="UP000241048">
    <property type="component" value="Unassembled WGS sequence"/>
</dbReference>
<dbReference type="EMBL" id="PYLO01000004">
    <property type="protein sequence ID" value="PST36385.1"/>
    <property type="molecule type" value="Genomic_DNA"/>
</dbReference>
<dbReference type="RefSeq" id="WP_107001307.1">
    <property type="nucleotide sequence ID" value="NZ_JAQDFZ010000001.1"/>
</dbReference>
<keyword evidence="3" id="KW-1185">Reference proteome</keyword>
<feature type="domain" description="YgjP-like metallopeptidase" evidence="1">
    <location>
        <begin position="88"/>
        <end position="192"/>
    </location>
</feature>
<name>A0A2T3FM87_9CLOT</name>
<sequence length="195" mass="23207">MQYLRIQNPWHSPLSDEPEEGLIPCEVVRSSRKTIAIQITAEGRLVLRIPRRASVQAAMRFAEEHRDWIEVHYKEAVERQRNRKTYGAEEIRNFTEKLRPVLMHRVALYAACMGVTYGKITIRNQKTRWGSCSAAGNLNFNWRLALLPEDLMNYVIVHELAHRLEMNHSARFWTQVENILPDWRERRRRLREYVI</sequence>
<dbReference type="Pfam" id="PF01863">
    <property type="entry name" value="YgjP-like"/>
    <property type="match status" value="1"/>
</dbReference>
<organism evidence="2 3">
    <name type="scientific">Clostridium fessum</name>
    <dbReference type="NCBI Taxonomy" id="2126740"/>
    <lineage>
        <taxon>Bacteria</taxon>
        <taxon>Bacillati</taxon>
        <taxon>Bacillota</taxon>
        <taxon>Clostridia</taxon>
        <taxon>Eubacteriales</taxon>
        <taxon>Clostridiaceae</taxon>
        <taxon>Clostridium</taxon>
    </lineage>
</organism>
<proteinExistence type="predicted"/>
<dbReference type="AlphaFoldDB" id="A0A2T3FM87"/>
<dbReference type="InterPro" id="IPR053136">
    <property type="entry name" value="UTP_pyrophosphatase-like"/>
</dbReference>
<protein>
    <submittedName>
        <fullName evidence="2">Metal-dependent hydrolase</fullName>
    </submittedName>
</protein>